<dbReference type="AlphaFoldDB" id="A0AAV0T0S0"/>
<keyword evidence="2 4" id="KW-0863">Zinc-finger</keyword>
<organism evidence="7 8">
    <name type="scientific">Peronospora destructor</name>
    <dbReference type="NCBI Taxonomy" id="86335"/>
    <lineage>
        <taxon>Eukaryota</taxon>
        <taxon>Sar</taxon>
        <taxon>Stramenopiles</taxon>
        <taxon>Oomycota</taxon>
        <taxon>Peronosporomycetes</taxon>
        <taxon>Peronosporales</taxon>
        <taxon>Peronosporaceae</taxon>
        <taxon>Peronospora</taxon>
    </lineage>
</organism>
<dbReference type="SUPFAM" id="SSF90209">
    <property type="entry name" value="Ran binding protein zinc finger-like"/>
    <property type="match status" value="2"/>
</dbReference>
<feature type="compositionally biased region" description="Basic and acidic residues" evidence="5">
    <location>
        <begin position="201"/>
        <end position="231"/>
    </location>
</feature>
<evidence type="ECO:0000259" key="6">
    <source>
        <dbReference type="PROSITE" id="PS50199"/>
    </source>
</evidence>
<feature type="domain" description="RanBP2-type" evidence="6">
    <location>
        <begin position="97"/>
        <end position="126"/>
    </location>
</feature>
<keyword evidence="3" id="KW-0862">Zinc</keyword>
<dbReference type="GO" id="GO:0008270">
    <property type="term" value="F:zinc ion binding"/>
    <property type="evidence" value="ECO:0007669"/>
    <property type="project" value="UniProtKB-KW"/>
</dbReference>
<dbReference type="InterPro" id="IPR036443">
    <property type="entry name" value="Znf_RanBP2_sf"/>
</dbReference>
<dbReference type="InterPro" id="IPR001876">
    <property type="entry name" value="Znf_RanBP2"/>
</dbReference>
<evidence type="ECO:0000256" key="3">
    <source>
        <dbReference type="ARBA" id="ARBA00022833"/>
    </source>
</evidence>
<dbReference type="Gene3D" id="2.30.30.380">
    <property type="entry name" value="Zn-finger domain of Sec23/24"/>
    <property type="match status" value="1"/>
</dbReference>
<comment type="caution">
    <text evidence="7">The sequence shown here is derived from an EMBL/GenBank/DDBJ whole genome shotgun (WGS) entry which is preliminary data.</text>
</comment>
<dbReference type="Proteomes" id="UP001162029">
    <property type="component" value="Unassembled WGS sequence"/>
</dbReference>
<evidence type="ECO:0000256" key="5">
    <source>
        <dbReference type="SAM" id="MobiDB-lite"/>
    </source>
</evidence>
<gene>
    <name evidence="7" type="ORF">PDE001_LOCUS757</name>
</gene>
<reference evidence="7" key="1">
    <citation type="submission" date="2022-12" db="EMBL/GenBank/DDBJ databases">
        <authorList>
            <person name="Webb A."/>
        </authorList>
    </citation>
    <scope>NUCLEOTIDE SEQUENCE</scope>
    <source>
        <strain evidence="7">Pd1</strain>
    </source>
</reference>
<feature type="region of interest" description="Disordered" evidence="5">
    <location>
        <begin position="200"/>
        <end position="231"/>
    </location>
</feature>
<feature type="compositionally biased region" description="Low complexity" evidence="5">
    <location>
        <begin position="141"/>
        <end position="151"/>
    </location>
</feature>
<keyword evidence="1" id="KW-0479">Metal-binding</keyword>
<accession>A0AAV0T0S0</accession>
<dbReference type="SMART" id="SM00547">
    <property type="entry name" value="ZnF_RBZ"/>
    <property type="match status" value="2"/>
</dbReference>
<evidence type="ECO:0000256" key="4">
    <source>
        <dbReference type="PROSITE-ProRule" id="PRU00322"/>
    </source>
</evidence>
<dbReference type="Pfam" id="PF00641">
    <property type="entry name" value="Zn_ribbon_RanBP"/>
    <property type="match status" value="2"/>
</dbReference>
<dbReference type="PROSITE" id="PS01358">
    <property type="entry name" value="ZF_RANBP2_1"/>
    <property type="match status" value="2"/>
</dbReference>
<feature type="region of interest" description="Disordered" evidence="5">
    <location>
        <begin position="141"/>
        <end position="173"/>
    </location>
</feature>
<feature type="domain" description="RanBP2-type" evidence="6">
    <location>
        <begin position="52"/>
        <end position="86"/>
    </location>
</feature>
<feature type="region of interest" description="Disordered" evidence="5">
    <location>
        <begin position="1"/>
        <end position="54"/>
    </location>
</feature>
<feature type="compositionally biased region" description="Basic and acidic residues" evidence="5">
    <location>
        <begin position="37"/>
        <end position="54"/>
    </location>
</feature>
<dbReference type="EMBL" id="CANTFM010000121">
    <property type="protein sequence ID" value="CAI5712231.1"/>
    <property type="molecule type" value="Genomic_DNA"/>
</dbReference>
<sequence length="231" mass="25704">MEQSFGSNGDDPTRRSGKRKRKTSYQSEEEDEDCKAEEEQKKQDQKKEKQEKEDKLMSKHWSCPACTFLNEVSRCFCEMCETPDPSPPSSAARSAISTSEWTCAACTMVNPAVMRSCAVCGTLNPRPVAPLGLSISTISESLGDSSLSSCSEDSDDDDSDSDEEEEADEQKWSCKNCNTQSSGRTCLNCFTQRPKVAVKVDNAESKEKEKQALMKKESDGNVKKSCRKEQR</sequence>
<dbReference type="Gene3D" id="4.10.1060.10">
    <property type="entry name" value="Zinc finger, RanBP2-type"/>
    <property type="match status" value="1"/>
</dbReference>
<keyword evidence="8" id="KW-1185">Reference proteome</keyword>
<protein>
    <recommendedName>
        <fullName evidence="6">RanBP2-type domain-containing protein</fullName>
    </recommendedName>
</protein>
<proteinExistence type="predicted"/>
<evidence type="ECO:0000256" key="2">
    <source>
        <dbReference type="ARBA" id="ARBA00022771"/>
    </source>
</evidence>
<feature type="compositionally biased region" description="Acidic residues" evidence="5">
    <location>
        <begin position="152"/>
        <end position="168"/>
    </location>
</feature>
<evidence type="ECO:0000313" key="7">
    <source>
        <dbReference type="EMBL" id="CAI5712231.1"/>
    </source>
</evidence>
<evidence type="ECO:0000313" key="8">
    <source>
        <dbReference type="Proteomes" id="UP001162029"/>
    </source>
</evidence>
<name>A0AAV0T0S0_9STRA</name>
<feature type="compositionally biased region" description="Acidic residues" evidence="5">
    <location>
        <begin position="27"/>
        <end position="36"/>
    </location>
</feature>
<dbReference type="PROSITE" id="PS50199">
    <property type="entry name" value="ZF_RANBP2_2"/>
    <property type="match status" value="2"/>
</dbReference>
<evidence type="ECO:0000256" key="1">
    <source>
        <dbReference type="ARBA" id="ARBA00022723"/>
    </source>
</evidence>